<dbReference type="SUPFAM" id="SSF53756">
    <property type="entry name" value="UDP-Glycosyltransferase/glycogen phosphorylase"/>
    <property type="match status" value="1"/>
</dbReference>
<organism evidence="1 2">
    <name type="scientific">Paenibacillus aceris</name>
    <dbReference type="NCBI Taxonomy" id="869555"/>
    <lineage>
        <taxon>Bacteria</taxon>
        <taxon>Bacillati</taxon>
        <taxon>Bacillota</taxon>
        <taxon>Bacilli</taxon>
        <taxon>Bacillales</taxon>
        <taxon>Paenibacillaceae</taxon>
        <taxon>Paenibacillus</taxon>
    </lineage>
</organism>
<gene>
    <name evidence="1" type="ORF">J2Z65_006236</name>
</gene>
<dbReference type="PANTHER" id="PTHR46656:SF3">
    <property type="entry name" value="PUTATIVE-RELATED"/>
    <property type="match status" value="1"/>
</dbReference>
<name>A0ABS4I7Y9_9BACL</name>
<dbReference type="PANTHER" id="PTHR46656">
    <property type="entry name" value="PUTATIVE-RELATED"/>
    <property type="match status" value="1"/>
</dbReference>
<proteinExistence type="predicted"/>
<dbReference type="RefSeq" id="WP_167068083.1">
    <property type="nucleotide sequence ID" value="NZ_JAAOZR010000094.1"/>
</dbReference>
<sequence>MNILLDGKFYNGHGLAEGNRILLRILDKAGYRVRILARDTAEKHKVLPSDEVNYISTFENTQLSSNDIYMYNWVGSHVRYQADFRVNIARTTFETDRIPDSWVSELNKFNEVWVQSTFNQQTFTSSGVTAPIRLIPNFFDLNEFAPQGPLLPYAFPPSFKFLSVFDLKKRKGYDVLLNAYLNEFSKDDHVALVVKIRDSSKSEKIEQFIADHPKPRKDRPAIYIVDHMLQMEDILKLYRLCDAFVLPTRGEGWGRPFFEAMLMEMPVIGTNWSGHTEFMDEDNSYLVKVKRLVRIENAEDELFNGHYWAEPSLKDLQRKMRYVYEHPEEAKAIGRKARNDLLTRYNLQEVARSVVREMDKYQHLFK</sequence>
<dbReference type="EMBL" id="JAGGKV010000027">
    <property type="protein sequence ID" value="MBP1966975.1"/>
    <property type="molecule type" value="Genomic_DNA"/>
</dbReference>
<evidence type="ECO:0000313" key="1">
    <source>
        <dbReference type="EMBL" id="MBP1966975.1"/>
    </source>
</evidence>
<keyword evidence="2" id="KW-1185">Reference proteome</keyword>
<accession>A0ABS4I7Y9</accession>
<dbReference type="Gene3D" id="3.40.50.2000">
    <property type="entry name" value="Glycogen Phosphorylase B"/>
    <property type="match status" value="1"/>
</dbReference>
<dbReference type="Proteomes" id="UP001519344">
    <property type="component" value="Unassembled WGS sequence"/>
</dbReference>
<dbReference type="CDD" id="cd03801">
    <property type="entry name" value="GT4_PimA-like"/>
    <property type="match status" value="1"/>
</dbReference>
<evidence type="ECO:0000313" key="2">
    <source>
        <dbReference type="Proteomes" id="UP001519344"/>
    </source>
</evidence>
<protein>
    <submittedName>
        <fullName evidence="1">Glycosyltransferase involved in cell wall biosynthesis</fullName>
    </submittedName>
</protein>
<dbReference type="Pfam" id="PF13692">
    <property type="entry name" value="Glyco_trans_1_4"/>
    <property type="match status" value="1"/>
</dbReference>
<reference evidence="1 2" key="1">
    <citation type="submission" date="2021-03" db="EMBL/GenBank/DDBJ databases">
        <title>Genomic Encyclopedia of Type Strains, Phase IV (KMG-IV): sequencing the most valuable type-strain genomes for metagenomic binning, comparative biology and taxonomic classification.</title>
        <authorList>
            <person name="Goeker M."/>
        </authorList>
    </citation>
    <scope>NUCLEOTIDE SEQUENCE [LARGE SCALE GENOMIC DNA]</scope>
    <source>
        <strain evidence="1 2">DSM 24950</strain>
    </source>
</reference>
<comment type="caution">
    <text evidence="1">The sequence shown here is derived from an EMBL/GenBank/DDBJ whole genome shotgun (WGS) entry which is preliminary data.</text>
</comment>